<reference evidence="2" key="2">
    <citation type="submission" date="2022-06" db="UniProtKB">
        <authorList>
            <consortium name="EnsemblMetazoa"/>
        </authorList>
    </citation>
    <scope>IDENTIFICATION</scope>
    <source>
        <strain evidence="2">DF5081</strain>
    </source>
</reference>
<evidence type="ECO:0000256" key="1">
    <source>
        <dbReference type="SAM" id="MobiDB-lite"/>
    </source>
</evidence>
<reference evidence="3" key="1">
    <citation type="submission" date="2010-08" db="EMBL/GenBank/DDBJ databases">
        <authorList>
            <consortium name="Caenorhabditis japonica Sequencing Consortium"/>
            <person name="Wilson R.K."/>
        </authorList>
    </citation>
    <scope>NUCLEOTIDE SEQUENCE [LARGE SCALE GENOMIC DNA]</scope>
    <source>
        <strain evidence="3">DF5081</strain>
    </source>
</reference>
<feature type="region of interest" description="Disordered" evidence="1">
    <location>
        <begin position="18"/>
        <end position="61"/>
    </location>
</feature>
<name>A0A8R1EE06_CAEJA</name>
<dbReference type="EnsemblMetazoa" id="CJA33455.1">
    <property type="protein sequence ID" value="CJA33455.1"/>
    <property type="gene ID" value="WBGene00209302"/>
</dbReference>
<accession>A0A8R1EE06</accession>
<organism evidence="2 3">
    <name type="scientific">Caenorhabditis japonica</name>
    <dbReference type="NCBI Taxonomy" id="281687"/>
    <lineage>
        <taxon>Eukaryota</taxon>
        <taxon>Metazoa</taxon>
        <taxon>Ecdysozoa</taxon>
        <taxon>Nematoda</taxon>
        <taxon>Chromadorea</taxon>
        <taxon>Rhabditida</taxon>
        <taxon>Rhabditina</taxon>
        <taxon>Rhabditomorpha</taxon>
        <taxon>Rhabditoidea</taxon>
        <taxon>Rhabditidae</taxon>
        <taxon>Peloderinae</taxon>
        <taxon>Caenorhabditis</taxon>
    </lineage>
</organism>
<dbReference type="Proteomes" id="UP000005237">
    <property type="component" value="Unassembled WGS sequence"/>
</dbReference>
<protein>
    <submittedName>
        <fullName evidence="2">Uncharacterized protein</fullName>
    </submittedName>
</protein>
<keyword evidence="3" id="KW-1185">Reference proteome</keyword>
<proteinExistence type="predicted"/>
<evidence type="ECO:0000313" key="2">
    <source>
        <dbReference type="EnsemblMetazoa" id="CJA33455.1"/>
    </source>
</evidence>
<sequence>MSSTCASVQSWIEELRTQKKPGLTPTAGASVVHALHERGQGATPADSPHSPRSEHTQSPPT</sequence>
<evidence type="ECO:0000313" key="3">
    <source>
        <dbReference type="Proteomes" id="UP000005237"/>
    </source>
</evidence>